<feature type="coiled-coil region" evidence="16">
    <location>
        <begin position="175"/>
        <end position="223"/>
    </location>
</feature>
<keyword evidence="5 15" id="KW-0808">Transferase</keyword>
<dbReference type="GO" id="GO:0005634">
    <property type="term" value="C:nucleus"/>
    <property type="evidence" value="ECO:0007669"/>
    <property type="project" value="UniProtKB-SubCell"/>
</dbReference>
<evidence type="ECO:0000256" key="10">
    <source>
        <dbReference type="ARBA" id="ARBA00022853"/>
    </source>
</evidence>
<dbReference type="Pfam" id="PF00097">
    <property type="entry name" value="zf-C3HC4"/>
    <property type="match status" value="1"/>
</dbReference>
<name>A0A5C3QM53_9AGAR</name>
<evidence type="ECO:0000256" key="13">
    <source>
        <dbReference type="ARBA" id="ARBA00059679"/>
    </source>
</evidence>
<dbReference type="GO" id="GO:0033503">
    <property type="term" value="C:HULC complex"/>
    <property type="evidence" value="ECO:0007669"/>
    <property type="project" value="TreeGrafter"/>
</dbReference>
<feature type="coiled-coil region" evidence="16">
    <location>
        <begin position="277"/>
        <end position="503"/>
    </location>
</feature>
<accession>A0A5C3QM53</accession>
<keyword evidence="7 14" id="KW-0863">Zinc-finger</keyword>
<dbReference type="Gene3D" id="3.30.40.10">
    <property type="entry name" value="Zinc/RING finger domain, C3HC4 (zinc finger)"/>
    <property type="match status" value="1"/>
</dbReference>
<evidence type="ECO:0000256" key="9">
    <source>
        <dbReference type="ARBA" id="ARBA00022833"/>
    </source>
</evidence>
<feature type="domain" description="RING-type" evidence="18">
    <location>
        <begin position="774"/>
        <end position="813"/>
    </location>
</feature>
<dbReference type="EC" id="2.3.2.27" evidence="15"/>
<sequence length="827" mass="94281">MASVTPRKRSRSIEPDTVAHKKPNLAAEPSPMNGVVSESRGNDEPNAHSTLEVFRKEAIYRRMRHYARENERQDSRIAELERRKTTCEAGLAAMSACWAQLLQTVRVLTKADELPTTSPKLTTALDMASHLSEPDDQPALVQGLQDGMEATAALVSRLIQDRGGFDARDQLLMECQSAQSENITLRTQMSALENQTKEAEARADRFHEKLLSAEARLDRLQSQSLSMAHSSPKANAPSGSDAAPSPVQRESLTKPPPPSQQANGPTPGAFITDPQDAKCLEKFHQLYEDRLKRLESEADKYRSASVKARVDFKDKLSTELIKSSGHFQRLARHCAKLMTTNVEYEQKIRAIEEELSVIKQSEQELKRVLQEEATHKQKCLEMETVLAKREVENDRLREQRDRAIAELNERKARDSVKLTSIQEFKARCDSQADRIRLLNMEIARLRARLAADTNNQDALELFLSQSAGQNLDVSYQEDMQRRLRESEERANALEKTLANLEHDDPTVGARLRAEYQAQQELARTQEQLAKYQSVYGESSAPPPDITQLSSELQEKTSTISRLRLQVSEREQSESGLYSELEKLSSAWEALDKQLKSKADNLHALEERARQSQQDRAKAENKYFAVMKEKEAALSETKNALRNIEKQSKLLDKCNALREAAEHRRVQLEKEHEQHVLNELKLKHDMNELHGRLMSVQAKADGRDRQFDGMFEPFDKIMKQMQHEHGVLLQQTLEATKVKSDLEKQKASQPVNASPDKALQDVQTEKDNLNRLLKCSTCHQQYRKMIITKCMHTFCKPCIDSRVASRQRKCPHCNLQFSQSDVHQFYFQ</sequence>
<evidence type="ECO:0000256" key="8">
    <source>
        <dbReference type="ARBA" id="ARBA00022786"/>
    </source>
</evidence>
<keyword evidence="6 15" id="KW-0479">Metal-binding</keyword>
<evidence type="ECO:0000313" key="20">
    <source>
        <dbReference type="Proteomes" id="UP000305067"/>
    </source>
</evidence>
<dbReference type="OrthoDB" id="10266039at2759"/>
<comment type="function">
    <text evidence="13">E3 ubiquitin-protein ligase that mediates monoubiquitination of histone H2B to form H2BK123ub1. H2BK123ub1 gives a specific tag for epigenetic transcriptional activation and is also a prerequisite for H3K4me and H3K79me formation.</text>
</comment>
<dbReference type="PANTHER" id="PTHR23163:SF0">
    <property type="entry name" value="E3 UBIQUITIN-PROTEIN LIGASE BRE1"/>
    <property type="match status" value="1"/>
</dbReference>
<keyword evidence="8 15" id="KW-0833">Ubl conjugation pathway</keyword>
<evidence type="ECO:0000256" key="17">
    <source>
        <dbReference type="SAM" id="MobiDB-lite"/>
    </source>
</evidence>
<dbReference type="InterPro" id="IPR017907">
    <property type="entry name" value="Znf_RING_CS"/>
</dbReference>
<comment type="similarity">
    <text evidence="4 15">Belongs to the BRE1 family.</text>
</comment>
<dbReference type="Proteomes" id="UP000305067">
    <property type="component" value="Unassembled WGS sequence"/>
</dbReference>
<protein>
    <recommendedName>
        <fullName evidence="15">E3 ubiquitin protein ligase</fullName>
        <ecNumber evidence="15">2.3.2.27</ecNumber>
    </recommendedName>
</protein>
<feature type="coiled-coil region" evidence="16">
    <location>
        <begin position="545"/>
        <end position="677"/>
    </location>
</feature>
<gene>
    <name evidence="19" type="ORF">BDV98DRAFT_567139</name>
</gene>
<dbReference type="Pfam" id="PF08647">
    <property type="entry name" value="BRE1"/>
    <property type="match status" value="1"/>
</dbReference>
<dbReference type="PROSITE" id="PS00518">
    <property type="entry name" value="ZF_RING_1"/>
    <property type="match status" value="1"/>
</dbReference>
<evidence type="ECO:0000256" key="14">
    <source>
        <dbReference type="PROSITE-ProRule" id="PRU00175"/>
    </source>
</evidence>
<feature type="region of interest" description="Disordered" evidence="17">
    <location>
        <begin position="223"/>
        <end position="273"/>
    </location>
</feature>
<keyword evidence="10 15" id="KW-0156">Chromatin regulator</keyword>
<dbReference type="InterPro" id="IPR013956">
    <property type="entry name" value="E3_ubiquit_lig_Bre1"/>
</dbReference>
<dbReference type="SMART" id="SM00184">
    <property type="entry name" value="RING"/>
    <property type="match status" value="1"/>
</dbReference>
<feature type="region of interest" description="Disordered" evidence="17">
    <location>
        <begin position="1"/>
        <end position="49"/>
    </location>
</feature>
<dbReference type="SUPFAM" id="SSF57850">
    <property type="entry name" value="RING/U-box"/>
    <property type="match status" value="1"/>
</dbReference>
<keyword evidence="20" id="KW-1185">Reference proteome</keyword>
<dbReference type="Pfam" id="PF26095">
    <property type="entry name" value="CC_Bre1"/>
    <property type="match status" value="1"/>
</dbReference>
<evidence type="ECO:0000313" key="19">
    <source>
        <dbReference type="EMBL" id="TFL01551.1"/>
    </source>
</evidence>
<dbReference type="InterPro" id="IPR001841">
    <property type="entry name" value="Znf_RING"/>
</dbReference>
<evidence type="ECO:0000256" key="11">
    <source>
        <dbReference type="ARBA" id="ARBA00023054"/>
    </source>
</evidence>
<evidence type="ECO:0000256" key="4">
    <source>
        <dbReference type="ARBA" id="ARBA00005555"/>
    </source>
</evidence>
<evidence type="ECO:0000256" key="16">
    <source>
        <dbReference type="SAM" id="Coils"/>
    </source>
</evidence>
<dbReference type="GO" id="GO:0008270">
    <property type="term" value="F:zinc ion binding"/>
    <property type="evidence" value="ECO:0007669"/>
    <property type="project" value="UniProtKB-KW"/>
</dbReference>
<evidence type="ECO:0000256" key="1">
    <source>
        <dbReference type="ARBA" id="ARBA00000900"/>
    </source>
</evidence>
<keyword evidence="12 15" id="KW-0539">Nucleus</keyword>
<dbReference type="AlphaFoldDB" id="A0A5C3QM53"/>
<keyword evidence="11 15" id="KW-0175">Coiled coil</keyword>
<dbReference type="EMBL" id="ML178824">
    <property type="protein sequence ID" value="TFL01551.1"/>
    <property type="molecule type" value="Genomic_DNA"/>
</dbReference>
<dbReference type="UniPathway" id="UPA00143"/>
<organism evidence="19 20">
    <name type="scientific">Pterulicium gracile</name>
    <dbReference type="NCBI Taxonomy" id="1884261"/>
    <lineage>
        <taxon>Eukaryota</taxon>
        <taxon>Fungi</taxon>
        <taxon>Dikarya</taxon>
        <taxon>Basidiomycota</taxon>
        <taxon>Agaricomycotina</taxon>
        <taxon>Agaricomycetes</taxon>
        <taxon>Agaricomycetidae</taxon>
        <taxon>Agaricales</taxon>
        <taxon>Pleurotineae</taxon>
        <taxon>Pterulaceae</taxon>
        <taxon>Pterulicium</taxon>
    </lineage>
</organism>
<feature type="compositionally biased region" description="Polar residues" evidence="17">
    <location>
        <begin position="223"/>
        <end position="233"/>
    </location>
</feature>
<dbReference type="InterPro" id="IPR018957">
    <property type="entry name" value="Znf_C3HC4_RING-type"/>
</dbReference>
<dbReference type="CDD" id="cd16499">
    <property type="entry name" value="RING-HC_Bre1-like"/>
    <property type="match status" value="1"/>
</dbReference>
<comment type="catalytic activity">
    <reaction evidence="1 15">
        <text>S-ubiquitinyl-[E2 ubiquitin-conjugating enzyme]-L-cysteine + [acceptor protein]-L-lysine = [E2 ubiquitin-conjugating enzyme]-L-cysteine + N(6)-ubiquitinyl-[acceptor protein]-L-lysine.</text>
        <dbReference type="EC" id="2.3.2.27"/>
    </reaction>
</comment>
<evidence type="ECO:0000256" key="5">
    <source>
        <dbReference type="ARBA" id="ARBA00022679"/>
    </source>
</evidence>
<dbReference type="GO" id="GO:0006325">
    <property type="term" value="P:chromatin organization"/>
    <property type="evidence" value="ECO:0007669"/>
    <property type="project" value="UniProtKB-KW"/>
</dbReference>
<comment type="subcellular location">
    <subcellularLocation>
        <location evidence="2 15">Nucleus</location>
    </subcellularLocation>
</comment>
<evidence type="ECO:0000256" key="6">
    <source>
        <dbReference type="ARBA" id="ARBA00022723"/>
    </source>
</evidence>
<dbReference type="InterPro" id="IPR058643">
    <property type="entry name" value="BRE1-like_CC"/>
</dbReference>
<evidence type="ECO:0000256" key="15">
    <source>
        <dbReference type="RuleBase" id="RU365038"/>
    </source>
</evidence>
<dbReference type="PROSITE" id="PS50089">
    <property type="entry name" value="ZF_RING_2"/>
    <property type="match status" value="1"/>
</dbReference>
<proteinExistence type="inferred from homology"/>
<keyword evidence="9 15" id="KW-0862">Zinc</keyword>
<dbReference type="InterPro" id="IPR013083">
    <property type="entry name" value="Znf_RING/FYVE/PHD"/>
</dbReference>
<evidence type="ECO:0000256" key="2">
    <source>
        <dbReference type="ARBA" id="ARBA00004123"/>
    </source>
</evidence>
<reference evidence="19 20" key="1">
    <citation type="journal article" date="2019" name="Nat. Ecol. Evol.">
        <title>Megaphylogeny resolves global patterns of mushroom evolution.</title>
        <authorList>
            <person name="Varga T."/>
            <person name="Krizsan K."/>
            <person name="Foldi C."/>
            <person name="Dima B."/>
            <person name="Sanchez-Garcia M."/>
            <person name="Sanchez-Ramirez S."/>
            <person name="Szollosi G.J."/>
            <person name="Szarkandi J.G."/>
            <person name="Papp V."/>
            <person name="Albert L."/>
            <person name="Andreopoulos W."/>
            <person name="Angelini C."/>
            <person name="Antonin V."/>
            <person name="Barry K.W."/>
            <person name="Bougher N.L."/>
            <person name="Buchanan P."/>
            <person name="Buyck B."/>
            <person name="Bense V."/>
            <person name="Catcheside P."/>
            <person name="Chovatia M."/>
            <person name="Cooper J."/>
            <person name="Damon W."/>
            <person name="Desjardin D."/>
            <person name="Finy P."/>
            <person name="Geml J."/>
            <person name="Haridas S."/>
            <person name="Hughes K."/>
            <person name="Justo A."/>
            <person name="Karasinski D."/>
            <person name="Kautmanova I."/>
            <person name="Kiss B."/>
            <person name="Kocsube S."/>
            <person name="Kotiranta H."/>
            <person name="LaButti K.M."/>
            <person name="Lechner B.E."/>
            <person name="Liimatainen K."/>
            <person name="Lipzen A."/>
            <person name="Lukacs Z."/>
            <person name="Mihaltcheva S."/>
            <person name="Morgado L.N."/>
            <person name="Niskanen T."/>
            <person name="Noordeloos M.E."/>
            <person name="Ohm R.A."/>
            <person name="Ortiz-Santana B."/>
            <person name="Ovrebo C."/>
            <person name="Racz N."/>
            <person name="Riley R."/>
            <person name="Savchenko A."/>
            <person name="Shiryaev A."/>
            <person name="Soop K."/>
            <person name="Spirin V."/>
            <person name="Szebenyi C."/>
            <person name="Tomsovsky M."/>
            <person name="Tulloss R.E."/>
            <person name="Uehling J."/>
            <person name="Grigoriev I.V."/>
            <person name="Vagvolgyi C."/>
            <person name="Papp T."/>
            <person name="Martin F.M."/>
            <person name="Miettinen O."/>
            <person name="Hibbett D.S."/>
            <person name="Nagy L.G."/>
        </authorList>
    </citation>
    <scope>NUCLEOTIDE SEQUENCE [LARGE SCALE GENOMIC DNA]</scope>
    <source>
        <strain evidence="19 20">CBS 309.79</strain>
    </source>
</reference>
<dbReference type="STRING" id="1884261.A0A5C3QM53"/>
<feature type="compositionally biased region" description="Basic residues" evidence="17">
    <location>
        <begin position="1"/>
        <end position="10"/>
    </location>
</feature>
<dbReference type="GO" id="GO:0061630">
    <property type="term" value="F:ubiquitin protein ligase activity"/>
    <property type="evidence" value="ECO:0007669"/>
    <property type="project" value="UniProtKB-EC"/>
</dbReference>
<dbReference type="PANTHER" id="PTHR23163">
    <property type="entry name" value="RING FINGER PROTEIN-RELATED"/>
    <property type="match status" value="1"/>
</dbReference>
<evidence type="ECO:0000256" key="3">
    <source>
        <dbReference type="ARBA" id="ARBA00004906"/>
    </source>
</evidence>
<evidence type="ECO:0000256" key="12">
    <source>
        <dbReference type="ARBA" id="ARBA00023242"/>
    </source>
</evidence>
<comment type="pathway">
    <text evidence="3 15">Protein modification; protein ubiquitination.</text>
</comment>
<evidence type="ECO:0000256" key="7">
    <source>
        <dbReference type="ARBA" id="ARBA00022771"/>
    </source>
</evidence>
<evidence type="ECO:0000259" key="18">
    <source>
        <dbReference type="PROSITE" id="PS50089"/>
    </source>
</evidence>
<dbReference type="GO" id="GO:0016567">
    <property type="term" value="P:protein ubiquitination"/>
    <property type="evidence" value="ECO:0007669"/>
    <property type="project" value="UniProtKB-UniRule"/>
</dbReference>